<reference evidence="2 3" key="1">
    <citation type="journal article" date="2019" name="ISME J.">
        <title>Genome analyses of uncultured TG2/ZB3 bacteria in 'Margulisbacteria' specifically attached to ectosymbiotic spirochetes of protists in the termite gut.</title>
        <authorList>
            <person name="Utami Y.D."/>
            <person name="Kuwahara H."/>
            <person name="Igai K."/>
            <person name="Murakami T."/>
            <person name="Sugaya K."/>
            <person name="Morikawa T."/>
            <person name="Nagura Y."/>
            <person name="Yuki M."/>
            <person name="Deevong P."/>
            <person name="Inoue T."/>
            <person name="Kihara K."/>
            <person name="Lo N."/>
            <person name="Yamada A."/>
            <person name="Ohkuma M."/>
            <person name="Hongoh Y."/>
        </authorList>
    </citation>
    <scope>NUCLEOTIDE SEQUENCE [LARGE SCALE GENOMIC DNA]</scope>
    <source>
        <strain evidence="2">NkOx7-01</strain>
    </source>
</reference>
<gene>
    <name evidence="2" type="ORF">NO1_1441</name>
</gene>
<keyword evidence="3" id="KW-1185">Reference proteome</keyword>
<comment type="caution">
    <text evidence="2">The sequence shown here is derived from an EMBL/GenBank/DDBJ whole genome shotgun (WGS) entry which is preliminary data.</text>
</comment>
<sequence>MKILLLNHSDIGGGATVAAWRLLKALQTTEVNIELGVIEKYSDNPAVICLKKKYNLADWALKILHKISFYLRNFLFKTVNPVLHSENKDTALDIMKVNNSDCDLVHLHWVNYNTISIEDIAKIRKPLIWTLHDSWVFCGAEHYQNILENDWRFSEGYTQKNKPLTTQGLDICRKTWERKKKAWKNLKCDFISPSDFEKKCFEQSALFRNSENSCVVIPNIVPETIFKPLNRAVLRKKYDMPENKKIIGFGACNISAFRSVKGGRFLLEALTKLENPAEYQLVIFGNVSTDFSTQVASPVFAAGYVKEPEKLAEIYNLCDVYVCPSLIESFGLTCLEAAFCGVPVAAFNTGGIPDIVEHRKTGYLAKSFEIGDLARGIVYCLENKKILSENSLAKARRDFSNQAVLEKHISVYKNVLKCSQEGKR</sequence>
<name>A0A388TCS2_TERA1</name>
<dbReference type="AlphaFoldDB" id="A0A388TCS2"/>
<organism evidence="2 3">
    <name type="scientific">Termititenax aidoneus</name>
    <dbReference type="NCBI Taxonomy" id="2218524"/>
    <lineage>
        <taxon>Bacteria</taxon>
        <taxon>Bacillati</taxon>
        <taxon>Candidatus Margulisiibacteriota</taxon>
        <taxon>Candidatus Termititenacia</taxon>
        <taxon>Candidatus Termititenacales</taxon>
        <taxon>Candidatus Termititenacaceae</taxon>
        <taxon>Candidatus Termititenax</taxon>
    </lineage>
</organism>
<dbReference type="EMBL" id="BGZN01000035">
    <property type="protein sequence ID" value="GBR74228.1"/>
    <property type="molecule type" value="Genomic_DNA"/>
</dbReference>
<keyword evidence="2" id="KW-0808">Transferase</keyword>
<dbReference type="PANTHER" id="PTHR12526">
    <property type="entry name" value="GLYCOSYLTRANSFERASE"/>
    <property type="match status" value="1"/>
</dbReference>
<dbReference type="Pfam" id="PF00534">
    <property type="entry name" value="Glycos_transf_1"/>
    <property type="match status" value="1"/>
</dbReference>
<dbReference type="SUPFAM" id="SSF53756">
    <property type="entry name" value="UDP-Glycosyltransferase/glycogen phosphorylase"/>
    <property type="match status" value="1"/>
</dbReference>
<evidence type="ECO:0000313" key="2">
    <source>
        <dbReference type="EMBL" id="GBR74228.1"/>
    </source>
</evidence>
<protein>
    <submittedName>
        <fullName evidence="2">Glycosyl transferase GTB-type super family</fullName>
    </submittedName>
</protein>
<dbReference type="Proteomes" id="UP000269352">
    <property type="component" value="Unassembled WGS sequence"/>
</dbReference>
<accession>A0A388TCS2</accession>
<feature type="domain" description="Glycosyl transferase family 1" evidence="1">
    <location>
        <begin position="234"/>
        <end position="387"/>
    </location>
</feature>
<proteinExistence type="predicted"/>
<dbReference type="InterPro" id="IPR001296">
    <property type="entry name" value="Glyco_trans_1"/>
</dbReference>
<evidence type="ECO:0000313" key="3">
    <source>
        <dbReference type="Proteomes" id="UP000269352"/>
    </source>
</evidence>
<evidence type="ECO:0000259" key="1">
    <source>
        <dbReference type="Pfam" id="PF00534"/>
    </source>
</evidence>
<dbReference type="GO" id="GO:0016757">
    <property type="term" value="F:glycosyltransferase activity"/>
    <property type="evidence" value="ECO:0007669"/>
    <property type="project" value="InterPro"/>
</dbReference>
<dbReference type="Gene3D" id="3.40.50.2000">
    <property type="entry name" value="Glycogen Phosphorylase B"/>
    <property type="match status" value="2"/>
</dbReference>